<organism evidence="1 2">
    <name type="scientific">Acetobacter garciniae</name>
    <dbReference type="NCBI Taxonomy" id="2817435"/>
    <lineage>
        <taxon>Bacteria</taxon>
        <taxon>Pseudomonadati</taxon>
        <taxon>Pseudomonadota</taxon>
        <taxon>Alphaproteobacteria</taxon>
        <taxon>Acetobacterales</taxon>
        <taxon>Acetobacteraceae</taxon>
        <taxon>Acetobacter</taxon>
    </lineage>
</organism>
<dbReference type="RefSeq" id="WP_207846060.1">
    <property type="nucleotide sequence ID" value="NZ_JAFVMH010000004.1"/>
</dbReference>
<keyword evidence="2" id="KW-1185">Reference proteome</keyword>
<evidence type="ECO:0000313" key="2">
    <source>
        <dbReference type="Proteomes" id="UP000664073"/>
    </source>
</evidence>
<sequence>MTDPRIEAVARALCLQDGHDPDGNDSYIQSGMGANWCAFKDNARAALAVADAVYPLLRGVSIPELPTNVPIGRRGKDG</sequence>
<evidence type="ECO:0000313" key="1">
    <source>
        <dbReference type="EMBL" id="MBO1325386.1"/>
    </source>
</evidence>
<dbReference type="AlphaFoldDB" id="A0A939HN97"/>
<protein>
    <submittedName>
        <fullName evidence="1">Uncharacterized protein</fullName>
    </submittedName>
</protein>
<proteinExistence type="predicted"/>
<reference evidence="1" key="1">
    <citation type="submission" date="2021-03" db="EMBL/GenBank/DDBJ databases">
        <title>The complete genome sequence of Acetobacter sp. TBRC 12339.</title>
        <authorList>
            <person name="Charoenyingcharoen P."/>
            <person name="Yukphan P."/>
        </authorList>
    </citation>
    <scope>NUCLEOTIDE SEQUENCE</scope>
    <source>
        <strain evidence="1">TBRC 12339</strain>
    </source>
</reference>
<name>A0A939HN97_9PROT</name>
<dbReference type="Proteomes" id="UP000664073">
    <property type="component" value="Unassembled WGS sequence"/>
</dbReference>
<dbReference type="EMBL" id="JAFVMH010000004">
    <property type="protein sequence ID" value="MBO1325386.1"/>
    <property type="molecule type" value="Genomic_DNA"/>
</dbReference>
<comment type="caution">
    <text evidence="1">The sequence shown here is derived from an EMBL/GenBank/DDBJ whole genome shotgun (WGS) entry which is preliminary data.</text>
</comment>
<accession>A0A939HN97</accession>
<gene>
    <name evidence="1" type="ORF">J2D77_09520</name>
</gene>